<dbReference type="GO" id="GO:0005739">
    <property type="term" value="C:mitochondrion"/>
    <property type="evidence" value="ECO:0007669"/>
    <property type="project" value="TreeGrafter"/>
</dbReference>
<evidence type="ECO:0000256" key="4">
    <source>
        <dbReference type="ARBA" id="ARBA00022777"/>
    </source>
</evidence>
<dbReference type="EMBL" id="ML121536">
    <property type="protein sequence ID" value="RPB25861.1"/>
    <property type="molecule type" value="Genomic_DNA"/>
</dbReference>
<evidence type="ECO:0000256" key="1">
    <source>
        <dbReference type="ARBA" id="ARBA00009225"/>
    </source>
</evidence>
<sequence length="498" mass="54086">MSTVTGTQVTLPLEGKDLLKELTTPLDNLLQIAKCFSKTYHKLALNSSTQFLPTPITSLPDGTEKGKFLALDLGGSNLRVGVVPTAPRFKIAPSSTWAIPEYLKSMQAEALFDWVGKCIVSVIRTYLSQCSEDVAGEIIHEGLSLGVTFSFPMVQSSHTSALLMPMGKGFTFSTTNDLATLLSNAYTKECILSEGGAKLPKVEVAAITNDSISTLLAGGYVHKRNVTVGIIVGTGVNATCLCPVGKLGDFKKPTQKADATHVLLNTELSINGTLAPVEKYVAKWDRILDTGNEKPGFQPLEEMVSGRYLGEIVRLVSLDVLGGEGTKLPLRFYKPYAVETKLCAEVEGEVRVEKMIGILKSYFCDAGENWDWDTTSATTFTNVCKTVSNRAAGLVIAATMGILDFNDNLGLYTSKPIQPEEEVGDVIIPFTGTVLEKYPYFQERCQRYMEQVVEQLYDEQAVSGRKSTHRRKVRLVEAKDGGIIGAAVLAAMVKAART</sequence>
<dbReference type="PRINTS" id="PR00475">
    <property type="entry name" value="HEXOKINASE"/>
</dbReference>
<keyword evidence="4 6" id="KW-0418">Kinase</keyword>
<gene>
    <name evidence="9" type="ORF">L211DRAFT_821755</name>
</gene>
<proteinExistence type="inferred from homology"/>
<dbReference type="EC" id="2.7.1.-" evidence="6"/>
<dbReference type="Gene3D" id="3.40.367.20">
    <property type="match status" value="1"/>
</dbReference>
<dbReference type="CDD" id="cd24000">
    <property type="entry name" value="ASKHA_NBD_HK"/>
    <property type="match status" value="1"/>
</dbReference>
<dbReference type="InParanoid" id="A0A3N4LYV3"/>
<protein>
    <recommendedName>
        <fullName evidence="6">Phosphotransferase</fullName>
        <ecNumber evidence="6">2.7.1.-</ecNumber>
    </recommendedName>
</protein>
<dbReference type="Pfam" id="PF00349">
    <property type="entry name" value="Hexokinase_1"/>
    <property type="match status" value="1"/>
</dbReference>
<accession>A0A3N4LYV3</accession>
<evidence type="ECO:0000313" key="10">
    <source>
        <dbReference type="Proteomes" id="UP000267821"/>
    </source>
</evidence>
<organism evidence="9 10">
    <name type="scientific">Terfezia boudieri ATCC MYA-4762</name>
    <dbReference type="NCBI Taxonomy" id="1051890"/>
    <lineage>
        <taxon>Eukaryota</taxon>
        <taxon>Fungi</taxon>
        <taxon>Dikarya</taxon>
        <taxon>Ascomycota</taxon>
        <taxon>Pezizomycotina</taxon>
        <taxon>Pezizomycetes</taxon>
        <taxon>Pezizales</taxon>
        <taxon>Pezizaceae</taxon>
        <taxon>Terfezia</taxon>
    </lineage>
</organism>
<evidence type="ECO:0000256" key="3">
    <source>
        <dbReference type="ARBA" id="ARBA00022741"/>
    </source>
</evidence>
<dbReference type="Proteomes" id="UP000267821">
    <property type="component" value="Unassembled WGS sequence"/>
</dbReference>
<dbReference type="SUPFAM" id="SSF53067">
    <property type="entry name" value="Actin-like ATPase domain"/>
    <property type="match status" value="2"/>
</dbReference>
<dbReference type="GO" id="GO:0006013">
    <property type="term" value="P:mannose metabolic process"/>
    <property type="evidence" value="ECO:0007669"/>
    <property type="project" value="TreeGrafter"/>
</dbReference>
<dbReference type="GO" id="GO:0005829">
    <property type="term" value="C:cytosol"/>
    <property type="evidence" value="ECO:0007669"/>
    <property type="project" value="TreeGrafter"/>
</dbReference>
<dbReference type="InterPro" id="IPR001312">
    <property type="entry name" value="Hexokinase"/>
</dbReference>
<comment type="similarity">
    <text evidence="1 6">Belongs to the hexokinase family.</text>
</comment>
<evidence type="ECO:0000259" key="8">
    <source>
        <dbReference type="Pfam" id="PF03727"/>
    </source>
</evidence>
<keyword evidence="5 6" id="KW-0067">ATP-binding</keyword>
<dbReference type="InterPro" id="IPR022673">
    <property type="entry name" value="Hexokinase_C"/>
</dbReference>
<dbReference type="GO" id="GO:0019158">
    <property type="term" value="F:mannokinase activity"/>
    <property type="evidence" value="ECO:0007669"/>
    <property type="project" value="TreeGrafter"/>
</dbReference>
<name>A0A3N4LYV3_9PEZI</name>
<dbReference type="GO" id="GO:0005536">
    <property type="term" value="F:D-glucose binding"/>
    <property type="evidence" value="ECO:0007669"/>
    <property type="project" value="InterPro"/>
</dbReference>
<dbReference type="PANTHER" id="PTHR19443:SF29">
    <property type="entry name" value="PHOSPHOTRANSFERASE"/>
    <property type="match status" value="1"/>
</dbReference>
<dbReference type="GO" id="GO:0008865">
    <property type="term" value="F:fructokinase activity"/>
    <property type="evidence" value="ECO:0007669"/>
    <property type="project" value="TreeGrafter"/>
</dbReference>
<dbReference type="AlphaFoldDB" id="A0A3N4LYV3"/>
<dbReference type="STRING" id="1051890.A0A3N4LYV3"/>
<keyword evidence="2 6" id="KW-0808">Transferase</keyword>
<evidence type="ECO:0000256" key="2">
    <source>
        <dbReference type="ARBA" id="ARBA00022679"/>
    </source>
</evidence>
<keyword evidence="6" id="KW-0324">Glycolysis</keyword>
<dbReference type="OrthoDB" id="419537at2759"/>
<feature type="domain" description="Hexokinase C-terminal" evidence="8">
    <location>
        <begin position="228"/>
        <end position="492"/>
    </location>
</feature>
<evidence type="ECO:0000313" key="9">
    <source>
        <dbReference type="EMBL" id="RPB25861.1"/>
    </source>
</evidence>
<dbReference type="PANTHER" id="PTHR19443">
    <property type="entry name" value="HEXOKINASE"/>
    <property type="match status" value="1"/>
</dbReference>
<dbReference type="GO" id="GO:0004340">
    <property type="term" value="F:glucokinase activity"/>
    <property type="evidence" value="ECO:0007669"/>
    <property type="project" value="TreeGrafter"/>
</dbReference>
<keyword evidence="3 6" id="KW-0547">Nucleotide-binding</keyword>
<dbReference type="InterPro" id="IPR043129">
    <property type="entry name" value="ATPase_NBD"/>
</dbReference>
<dbReference type="GO" id="GO:0005524">
    <property type="term" value="F:ATP binding"/>
    <property type="evidence" value="ECO:0007669"/>
    <property type="project" value="UniProtKB-UniRule"/>
</dbReference>
<dbReference type="GO" id="GO:0006006">
    <property type="term" value="P:glucose metabolic process"/>
    <property type="evidence" value="ECO:0007669"/>
    <property type="project" value="TreeGrafter"/>
</dbReference>
<dbReference type="Gene3D" id="3.30.420.40">
    <property type="match status" value="1"/>
</dbReference>
<reference evidence="9 10" key="1">
    <citation type="journal article" date="2018" name="Nat. Ecol. Evol.">
        <title>Pezizomycetes genomes reveal the molecular basis of ectomycorrhizal truffle lifestyle.</title>
        <authorList>
            <person name="Murat C."/>
            <person name="Payen T."/>
            <person name="Noel B."/>
            <person name="Kuo A."/>
            <person name="Morin E."/>
            <person name="Chen J."/>
            <person name="Kohler A."/>
            <person name="Krizsan K."/>
            <person name="Balestrini R."/>
            <person name="Da Silva C."/>
            <person name="Montanini B."/>
            <person name="Hainaut M."/>
            <person name="Levati E."/>
            <person name="Barry K.W."/>
            <person name="Belfiori B."/>
            <person name="Cichocki N."/>
            <person name="Clum A."/>
            <person name="Dockter R.B."/>
            <person name="Fauchery L."/>
            <person name="Guy J."/>
            <person name="Iotti M."/>
            <person name="Le Tacon F."/>
            <person name="Lindquist E.A."/>
            <person name="Lipzen A."/>
            <person name="Malagnac F."/>
            <person name="Mello A."/>
            <person name="Molinier V."/>
            <person name="Miyauchi S."/>
            <person name="Poulain J."/>
            <person name="Riccioni C."/>
            <person name="Rubini A."/>
            <person name="Sitrit Y."/>
            <person name="Splivallo R."/>
            <person name="Traeger S."/>
            <person name="Wang M."/>
            <person name="Zifcakova L."/>
            <person name="Wipf D."/>
            <person name="Zambonelli A."/>
            <person name="Paolocci F."/>
            <person name="Nowrousian M."/>
            <person name="Ottonello S."/>
            <person name="Baldrian P."/>
            <person name="Spatafora J.W."/>
            <person name="Henrissat B."/>
            <person name="Nagy L.G."/>
            <person name="Aury J.M."/>
            <person name="Wincker P."/>
            <person name="Grigoriev I.V."/>
            <person name="Bonfante P."/>
            <person name="Martin F.M."/>
        </authorList>
    </citation>
    <scope>NUCLEOTIDE SEQUENCE [LARGE SCALE GENOMIC DNA]</scope>
    <source>
        <strain evidence="9 10">ATCC MYA-4762</strain>
    </source>
</reference>
<feature type="domain" description="Hexokinase N-terminal" evidence="7">
    <location>
        <begin position="16"/>
        <end position="220"/>
    </location>
</feature>
<dbReference type="Pfam" id="PF03727">
    <property type="entry name" value="Hexokinase_2"/>
    <property type="match status" value="1"/>
</dbReference>
<evidence type="ECO:0000259" key="7">
    <source>
        <dbReference type="Pfam" id="PF00349"/>
    </source>
</evidence>
<dbReference type="UniPathway" id="UPA00109">
    <property type="reaction ID" value="UER00180"/>
</dbReference>
<evidence type="ECO:0000256" key="6">
    <source>
        <dbReference type="RuleBase" id="RU362007"/>
    </source>
</evidence>
<keyword evidence="10" id="KW-1185">Reference proteome</keyword>
<dbReference type="GO" id="GO:0006096">
    <property type="term" value="P:glycolytic process"/>
    <property type="evidence" value="ECO:0007669"/>
    <property type="project" value="UniProtKB-UniPathway"/>
</dbReference>
<evidence type="ECO:0000256" key="5">
    <source>
        <dbReference type="ARBA" id="ARBA00022840"/>
    </source>
</evidence>
<dbReference type="PROSITE" id="PS51748">
    <property type="entry name" value="HEXOKINASE_2"/>
    <property type="match status" value="1"/>
</dbReference>
<dbReference type="GO" id="GO:0001678">
    <property type="term" value="P:intracellular glucose homeostasis"/>
    <property type="evidence" value="ECO:0007669"/>
    <property type="project" value="InterPro"/>
</dbReference>
<dbReference type="InterPro" id="IPR022672">
    <property type="entry name" value="Hexokinase_N"/>
</dbReference>